<dbReference type="Proteomes" id="UP000663855">
    <property type="component" value="Unassembled WGS sequence"/>
</dbReference>
<dbReference type="EMBL" id="CAJNRF010008880">
    <property type="protein sequence ID" value="CAF2105683.1"/>
    <property type="molecule type" value="Genomic_DNA"/>
</dbReference>
<evidence type="ECO:0000313" key="4">
    <source>
        <dbReference type="EMBL" id="CAF2199285.1"/>
    </source>
</evidence>
<dbReference type="Proteomes" id="UP000663824">
    <property type="component" value="Unassembled WGS sequence"/>
</dbReference>
<organism evidence="2 7">
    <name type="scientific">Rotaria magnacalcarata</name>
    <dbReference type="NCBI Taxonomy" id="392030"/>
    <lineage>
        <taxon>Eukaryota</taxon>
        <taxon>Metazoa</taxon>
        <taxon>Spiralia</taxon>
        <taxon>Gnathifera</taxon>
        <taxon>Rotifera</taxon>
        <taxon>Eurotatoria</taxon>
        <taxon>Bdelloidea</taxon>
        <taxon>Philodinida</taxon>
        <taxon>Philodinidae</taxon>
        <taxon>Rotaria</taxon>
    </lineage>
</organism>
<dbReference type="PROSITE" id="PS50802">
    <property type="entry name" value="OTU"/>
    <property type="match status" value="1"/>
</dbReference>
<dbReference type="InterPro" id="IPR003323">
    <property type="entry name" value="OTU_dom"/>
</dbReference>
<gene>
    <name evidence="5" type="ORF">BYL167_LOCUS41863</name>
    <name evidence="2" type="ORF">CJN711_LOCUS37458</name>
    <name evidence="4" type="ORF">MBJ925_LOCUS35295</name>
    <name evidence="6" type="ORF">SMN809_LOCUS68834</name>
    <name evidence="3" type="ORF">WKI299_LOCUS21311</name>
</gene>
<protein>
    <recommendedName>
        <fullName evidence="1">OTU domain-containing protein</fullName>
    </recommendedName>
</protein>
<dbReference type="Proteomes" id="UP000663856">
    <property type="component" value="Unassembled WGS sequence"/>
</dbReference>
<sequence>MKDIIAAIERNDRFQSDLDGKRLLQLTNAAKSNLNIDLHKLDLEIRRQFGIHSVEVTGDGACAFRATLISGLHQSDVYHSELRERAIEQVLNNIDYYSTVLRPGEKVSEEELKDWAKSMADPNTYGDEMANMAIAQKYHIQLVIFRAGELLTVVNPRDGYVEHTAFLVNVGTHYKALVSGHELEAARRNSECLSKLT</sequence>
<dbReference type="Proteomes" id="UP000681967">
    <property type="component" value="Unassembled WGS sequence"/>
</dbReference>
<evidence type="ECO:0000313" key="6">
    <source>
        <dbReference type="EMBL" id="CAF5180648.1"/>
    </source>
</evidence>
<evidence type="ECO:0000259" key="1">
    <source>
        <dbReference type="PROSITE" id="PS50802"/>
    </source>
</evidence>
<evidence type="ECO:0000313" key="7">
    <source>
        <dbReference type="Proteomes" id="UP000663855"/>
    </source>
</evidence>
<feature type="domain" description="OTU" evidence="1">
    <location>
        <begin position="51"/>
        <end position="170"/>
    </location>
</feature>
<comment type="caution">
    <text evidence="2">The sequence shown here is derived from an EMBL/GenBank/DDBJ whole genome shotgun (WGS) entry which is preliminary data.</text>
</comment>
<dbReference type="EMBL" id="CAJOBI010318201">
    <property type="protein sequence ID" value="CAF5180648.1"/>
    <property type="molecule type" value="Genomic_DNA"/>
</dbReference>
<evidence type="ECO:0000313" key="5">
    <source>
        <dbReference type="EMBL" id="CAF4643364.1"/>
    </source>
</evidence>
<dbReference type="SUPFAM" id="SSF54001">
    <property type="entry name" value="Cysteine proteinases"/>
    <property type="match status" value="1"/>
</dbReference>
<dbReference type="CDD" id="cd22744">
    <property type="entry name" value="OTU"/>
    <property type="match status" value="1"/>
</dbReference>
<dbReference type="AlphaFoldDB" id="A0A816C4T0"/>
<dbReference type="EMBL" id="CAJNOV010018238">
    <property type="protein sequence ID" value="CAF1617807.1"/>
    <property type="molecule type" value="Genomic_DNA"/>
</dbReference>
<name>A0A816C4T0_9BILA</name>
<evidence type="ECO:0000313" key="3">
    <source>
        <dbReference type="EMBL" id="CAF2105683.1"/>
    </source>
</evidence>
<accession>A0A816C4T0</accession>
<dbReference type="EMBL" id="CAJNRE010019498">
    <property type="protein sequence ID" value="CAF2199285.1"/>
    <property type="molecule type" value="Genomic_DNA"/>
</dbReference>
<dbReference type="EMBL" id="CAJOBH010107229">
    <property type="protein sequence ID" value="CAF4643364.1"/>
    <property type="molecule type" value="Genomic_DNA"/>
</dbReference>
<dbReference type="InterPro" id="IPR038765">
    <property type="entry name" value="Papain-like_cys_pep_sf"/>
</dbReference>
<evidence type="ECO:0000313" key="2">
    <source>
        <dbReference type="EMBL" id="CAF1617807.1"/>
    </source>
</evidence>
<reference evidence="2" key="1">
    <citation type="submission" date="2021-02" db="EMBL/GenBank/DDBJ databases">
        <authorList>
            <person name="Nowell W R."/>
        </authorList>
    </citation>
    <scope>NUCLEOTIDE SEQUENCE</scope>
</reference>
<proteinExistence type="predicted"/>
<dbReference type="Gene3D" id="3.90.70.80">
    <property type="match status" value="1"/>
</dbReference>
<dbReference type="Proteomes" id="UP000676336">
    <property type="component" value="Unassembled WGS sequence"/>
</dbReference>